<dbReference type="RefSeq" id="WP_223403742.1">
    <property type="nucleotide sequence ID" value="NZ_JAGSHT010000005.1"/>
</dbReference>
<evidence type="ECO:0000256" key="4">
    <source>
        <dbReference type="ARBA" id="ARBA00022777"/>
    </source>
</evidence>
<keyword evidence="2 6" id="KW-0808">Transferase</keyword>
<dbReference type="InterPro" id="IPR050929">
    <property type="entry name" value="PFKA"/>
</dbReference>
<dbReference type="PANTHER" id="PTHR45770">
    <property type="entry name" value="ATP-DEPENDENT 6-PHOSPHOFRUCTOKINASE 1"/>
    <property type="match status" value="1"/>
</dbReference>
<feature type="domain" description="Phosphofructokinase" evidence="7">
    <location>
        <begin position="9"/>
        <end position="274"/>
    </location>
</feature>
<protein>
    <recommendedName>
        <fullName evidence="6">Pyrophosphate--fructose 6-phosphate 1-phosphotransferase</fullName>
        <ecNumber evidence="6">2.7.1.90</ecNumber>
    </recommendedName>
    <alternativeName>
        <fullName evidence="6">6-phosphofructokinase, pyrophosphate dependent</fullName>
    </alternativeName>
    <alternativeName>
        <fullName evidence="6">PPi-dependent phosphofructokinase</fullName>
        <shortName evidence="6">PPi-PFK</shortName>
    </alternativeName>
    <alternativeName>
        <fullName evidence="6">Pyrophosphate-dependent 6-phosphofructose-1-kinase</fullName>
    </alternativeName>
</protein>
<comment type="pathway">
    <text evidence="6">Carbohydrate degradation; glycolysis; D-glyceraldehyde 3-phosphate and glycerone phosphate from D-glucose: step 3/4.</text>
</comment>
<feature type="binding site" evidence="6">
    <location>
        <position position="126"/>
    </location>
    <ligand>
        <name>Mg(2+)</name>
        <dbReference type="ChEBI" id="CHEBI:18420"/>
        <note>catalytic</note>
    </ligand>
</feature>
<feature type="binding site" evidence="6">
    <location>
        <position position="17"/>
    </location>
    <ligand>
        <name>diphosphate</name>
        <dbReference type="ChEBI" id="CHEBI:33019"/>
    </ligand>
</feature>
<evidence type="ECO:0000256" key="6">
    <source>
        <dbReference type="HAMAP-Rule" id="MF_01977"/>
    </source>
</evidence>
<comment type="similarity">
    <text evidence="6">Belongs to the phosphofructokinase type A (PFKA) family. PPi-dependent PFK group II subfamily. Clade 'P' sub-subfamily.</text>
</comment>
<keyword evidence="5 6" id="KW-0460">Magnesium</keyword>
<feature type="binding site" evidence="6">
    <location>
        <begin position="199"/>
        <end position="201"/>
    </location>
    <ligand>
        <name>substrate</name>
    </ligand>
</feature>
<keyword evidence="3 6" id="KW-0479">Metal-binding</keyword>
<evidence type="ECO:0000259" key="7">
    <source>
        <dbReference type="Pfam" id="PF00365"/>
    </source>
</evidence>
<feature type="active site" description="Proton acceptor" evidence="6">
    <location>
        <position position="156"/>
    </location>
</feature>
<sequence>MSESQPIRRIALLTAGGFAPCLSASVAGLVRRYTEVLPDAEIIAYQYGYHGLLTGTWVVVDEQARADIDVLDNFGGSPIGNSRVKLTNAKNLVERGLVTEGQDPLQVAAEQLRKDGVDVLHTIGGDDTNTTAADLAAYLEDNGYHLTVVGLPKTIDNDIIPIRQSLGANTAAEQASVFAQNIIGEHRSNPRMLIVHEVMGRHCGWLTAAAAQRYRSWWSEQQWNPALGLAKERWDIHAVFLPELKLDMAGEAQRLRGIMDEIGNVNIFLSEGAGVPEIIAEMEAAGEEVQRDPFGHVKLDTINPGAWFAKQFAALIGAEKTMVQKSGYFSRSARANDEDLALIRRMTDLAVVKAIAGESGVIGHDEENDDELTAIAFPRIAGGKAFDIATPWFGDLLGEIGQNAVAAEPAAH</sequence>
<comment type="function">
    <text evidence="6">Catalyzes the phosphorylation of D-fructose 6-phosphate, the first committing step of glycolysis. Uses inorganic phosphate (PPi) as phosphoryl donor instead of ATP like common ATP-dependent phosphofructokinases (ATP-PFKs), which renders the reaction reversible, and can thus function both in glycolysis and gluconeogenesis. Consistently, PPi-PFK can replace the enzymes of both the forward (ATP-PFK) and reverse (fructose-bisphosphatase (FBPase)) reactions.</text>
</comment>
<evidence type="ECO:0000313" key="8">
    <source>
        <dbReference type="EMBL" id="MBZ2195627.1"/>
    </source>
</evidence>
<feature type="site" description="Important for catalytic activity; stabilizes the transition state when the phosphoryl donor is PPi" evidence="6">
    <location>
        <position position="153"/>
    </location>
</feature>
<comment type="subunit">
    <text evidence="6">Homodimer or homotetramer.</text>
</comment>
<name>A0ABS7S6B4_9MICO</name>
<comment type="activity regulation">
    <text evidence="6">Non-allosteric.</text>
</comment>
<feature type="site" description="Important for catalytic activity and substrate specificity; stabilizes the transition state when the phosphoryl donor is PPi; prevents ATP from binding by mimicking the alpha-phosphate group of ATP" evidence="6">
    <location>
        <position position="127"/>
    </location>
</feature>
<dbReference type="EMBL" id="JAGSHT010000005">
    <property type="protein sequence ID" value="MBZ2195627.1"/>
    <property type="molecule type" value="Genomic_DNA"/>
</dbReference>
<comment type="subcellular location">
    <subcellularLocation>
        <location evidence="6">Cytoplasm</location>
    </subcellularLocation>
</comment>
<evidence type="ECO:0000256" key="2">
    <source>
        <dbReference type="ARBA" id="ARBA00022679"/>
    </source>
</evidence>
<comment type="catalytic activity">
    <reaction evidence="6">
        <text>beta-D-fructose 6-phosphate + diphosphate = beta-D-fructose 1,6-bisphosphate + phosphate + H(+)</text>
        <dbReference type="Rhea" id="RHEA:13613"/>
        <dbReference type="ChEBI" id="CHEBI:15378"/>
        <dbReference type="ChEBI" id="CHEBI:32966"/>
        <dbReference type="ChEBI" id="CHEBI:33019"/>
        <dbReference type="ChEBI" id="CHEBI:43474"/>
        <dbReference type="ChEBI" id="CHEBI:57634"/>
        <dbReference type="EC" id="2.7.1.90"/>
    </reaction>
</comment>
<dbReference type="Pfam" id="PF00365">
    <property type="entry name" value="PFK"/>
    <property type="match status" value="1"/>
</dbReference>
<evidence type="ECO:0000313" key="9">
    <source>
        <dbReference type="Proteomes" id="UP000826651"/>
    </source>
</evidence>
<evidence type="ECO:0000256" key="1">
    <source>
        <dbReference type="ARBA" id="ARBA00001946"/>
    </source>
</evidence>
<proteinExistence type="inferred from homology"/>
<dbReference type="HAMAP" id="MF_01977">
    <property type="entry name" value="Phosphofructokinase_II_P"/>
    <property type="match status" value="1"/>
</dbReference>
<dbReference type="InterPro" id="IPR011405">
    <property type="entry name" value="PPi-PFK_SMc01852"/>
</dbReference>
<dbReference type="NCBIfam" id="NF005121">
    <property type="entry name" value="PRK06555.1"/>
    <property type="match status" value="1"/>
</dbReference>
<evidence type="ECO:0000256" key="3">
    <source>
        <dbReference type="ARBA" id="ARBA00022723"/>
    </source>
</evidence>
<keyword evidence="6" id="KW-0963">Cytoplasm</keyword>
<organism evidence="8 9">
    <name type="scientific">Occultella gossypii</name>
    <dbReference type="NCBI Taxonomy" id="2800820"/>
    <lineage>
        <taxon>Bacteria</taxon>
        <taxon>Bacillati</taxon>
        <taxon>Actinomycetota</taxon>
        <taxon>Actinomycetes</taxon>
        <taxon>Micrococcales</taxon>
        <taxon>Ruaniaceae</taxon>
        <taxon>Occultella</taxon>
    </lineage>
</organism>
<comment type="cofactor">
    <cofactor evidence="1 6">
        <name>Mg(2+)</name>
        <dbReference type="ChEBI" id="CHEBI:18420"/>
    </cofactor>
</comment>
<gene>
    <name evidence="6" type="primary">pfp</name>
    <name evidence="8" type="ORF">KCQ71_05640</name>
</gene>
<dbReference type="InterPro" id="IPR000023">
    <property type="entry name" value="Phosphofructokinase_dom"/>
</dbReference>
<feature type="binding site" evidence="6">
    <location>
        <begin position="154"/>
        <end position="156"/>
    </location>
    <ligand>
        <name>substrate</name>
    </ligand>
</feature>
<dbReference type="SUPFAM" id="SSF53784">
    <property type="entry name" value="Phosphofructokinase"/>
    <property type="match status" value="1"/>
</dbReference>
<dbReference type="InterPro" id="IPR035966">
    <property type="entry name" value="PKF_sf"/>
</dbReference>
<evidence type="ECO:0000256" key="5">
    <source>
        <dbReference type="ARBA" id="ARBA00022842"/>
    </source>
</evidence>
<dbReference type="GO" id="GO:0047334">
    <property type="term" value="F:diphosphate-fructose-6-phosphate 1-phosphotransferase activity"/>
    <property type="evidence" value="ECO:0007669"/>
    <property type="project" value="UniProtKB-EC"/>
</dbReference>
<accession>A0ABS7S6B4</accession>
<dbReference type="EC" id="2.7.1.90" evidence="6"/>
<dbReference type="InterPro" id="IPR022953">
    <property type="entry name" value="ATP_PFK"/>
</dbReference>
<dbReference type="Gene3D" id="3.40.50.450">
    <property type="match status" value="1"/>
</dbReference>
<keyword evidence="9" id="KW-1185">Reference proteome</keyword>
<keyword evidence="6" id="KW-0324">Glycolysis</keyword>
<feature type="binding site" evidence="6">
    <location>
        <position position="271"/>
    </location>
    <ligand>
        <name>substrate</name>
    </ligand>
</feature>
<comment type="caution">
    <text evidence="8">The sequence shown here is derived from an EMBL/GenBank/DDBJ whole genome shotgun (WGS) entry which is preliminary data.</text>
</comment>
<dbReference type="PRINTS" id="PR00476">
    <property type="entry name" value="PHFRCTKINASE"/>
</dbReference>
<reference evidence="8 9" key="1">
    <citation type="submission" date="2021-04" db="EMBL/GenBank/DDBJ databases">
        <title>Ruania sp. nov., isolated from sandy soil of mangrove forest.</title>
        <authorList>
            <person name="Ge X."/>
            <person name="Huang R."/>
            <person name="Liu W."/>
        </authorList>
    </citation>
    <scope>NUCLEOTIDE SEQUENCE [LARGE SCALE GENOMIC DNA]</scope>
    <source>
        <strain evidence="8 9">N2-46</strain>
    </source>
</reference>
<keyword evidence="4 6" id="KW-0418">Kinase</keyword>
<dbReference type="Proteomes" id="UP000826651">
    <property type="component" value="Unassembled WGS sequence"/>
</dbReference>
<feature type="binding site" evidence="6">
    <location>
        <begin position="328"/>
        <end position="331"/>
    </location>
    <ligand>
        <name>substrate</name>
    </ligand>
</feature>